<gene>
    <name evidence="2" type="ORF">BRX40_02575</name>
    <name evidence="3" type="ORF">CA257_06175</name>
    <name evidence="4" type="ORF">DAH66_14975</name>
</gene>
<evidence type="ECO:0000313" key="3">
    <source>
        <dbReference type="EMBL" id="RSV05532.1"/>
    </source>
</evidence>
<reference evidence="2" key="1">
    <citation type="submission" date="2016-12" db="EMBL/GenBank/DDBJ databases">
        <title>Whole genome sequencing of Sphingomonas koreensis.</title>
        <authorList>
            <person name="Conlan S."/>
            <person name="Thomas P.J."/>
            <person name="Mullikin J."/>
            <person name="Palmore T.N."/>
            <person name="Frank K.M."/>
            <person name="Segre J.A."/>
        </authorList>
    </citation>
    <scope>NUCLEOTIDE SEQUENCE</scope>
    <source>
        <strain evidence="2">ABOJV</strain>
    </source>
</reference>
<feature type="transmembrane region" description="Helical" evidence="1">
    <location>
        <begin position="12"/>
        <end position="33"/>
    </location>
</feature>
<dbReference type="Proteomes" id="UP000286681">
    <property type="component" value="Unassembled WGS sequence"/>
</dbReference>
<evidence type="ECO:0000313" key="7">
    <source>
        <dbReference type="Proteomes" id="UP000287746"/>
    </source>
</evidence>
<feature type="transmembrane region" description="Helical" evidence="1">
    <location>
        <begin position="53"/>
        <end position="73"/>
    </location>
</feature>
<reference evidence="6 7" key="3">
    <citation type="submission" date="2018-07" db="EMBL/GenBank/DDBJ databases">
        <title>Genomic and Epidemiologic Investigation of an Indolent Hospital Outbreak.</title>
        <authorList>
            <person name="Johnson R.C."/>
            <person name="Deming C."/>
            <person name="Conlan S."/>
            <person name="Zellmer C.J."/>
            <person name="Michelin A.V."/>
            <person name="Lee-Lin S."/>
            <person name="Thomas P.J."/>
            <person name="Park M."/>
            <person name="Weingarten R.A."/>
            <person name="Less J."/>
            <person name="Dekker J.P."/>
            <person name="Frank K.M."/>
            <person name="Musser K.A."/>
            <person name="Mcquiston J.R."/>
            <person name="Henderson D.K."/>
            <person name="Lau A.F."/>
            <person name="Palmore T.N."/>
            <person name="Segre J.A."/>
        </authorList>
    </citation>
    <scope>NUCLEOTIDE SEQUENCE [LARGE SCALE GENOMIC DNA]</scope>
    <source>
        <strain evidence="4 7">SK-CDC1_0717</strain>
        <strain evidence="3 6">SK-NIH.Env10_0317</strain>
    </source>
</reference>
<dbReference type="Proteomes" id="UP000185161">
    <property type="component" value="Chromosome"/>
</dbReference>
<dbReference type="Proteomes" id="UP000287746">
    <property type="component" value="Unassembled WGS sequence"/>
</dbReference>
<dbReference type="KEGG" id="skr:BRX40_02575"/>
<organism evidence="2 5">
    <name type="scientific">Sphingomonas koreensis</name>
    <dbReference type="NCBI Taxonomy" id="93064"/>
    <lineage>
        <taxon>Bacteria</taxon>
        <taxon>Pseudomonadati</taxon>
        <taxon>Pseudomonadota</taxon>
        <taxon>Alphaproteobacteria</taxon>
        <taxon>Sphingomonadales</taxon>
        <taxon>Sphingomonadaceae</taxon>
        <taxon>Sphingomonas</taxon>
    </lineage>
</organism>
<dbReference type="AlphaFoldDB" id="A0A1L6J6C1"/>
<evidence type="ECO:0000313" key="4">
    <source>
        <dbReference type="EMBL" id="RSY81001.1"/>
    </source>
</evidence>
<dbReference type="EMBL" id="CP018820">
    <property type="protein sequence ID" value="APR51459.1"/>
    <property type="molecule type" value="Genomic_DNA"/>
</dbReference>
<proteinExistence type="predicted"/>
<evidence type="ECO:0000256" key="1">
    <source>
        <dbReference type="SAM" id="Phobius"/>
    </source>
</evidence>
<dbReference type="OrthoDB" id="1034758at2"/>
<keyword evidence="1" id="KW-1133">Transmembrane helix</keyword>
<sequence length="121" mass="13134">MEAGNPRRWIGRWFVAVALLHGIAAFFLYGAPLQEMAAAGLIATADDYSTRAVAYWFLAFAPALAVMGLLIDAMEARHLPVPRSAAFLLLLTLIVMVAVMPATGAWLLFPPAIALLLRARR</sequence>
<keyword evidence="1" id="KW-0472">Membrane</keyword>
<keyword evidence="1" id="KW-0812">Transmembrane</keyword>
<dbReference type="EMBL" id="QQWO01000004">
    <property type="protein sequence ID" value="RSV05532.1"/>
    <property type="molecule type" value="Genomic_DNA"/>
</dbReference>
<reference evidence="5" key="2">
    <citation type="submission" date="2016-12" db="EMBL/GenBank/DDBJ databases">
        <title>Whole genome sequencing of Sphingomonas sp. ABOJV.</title>
        <authorList>
            <person name="Conlan S."/>
            <person name="Thomas P.J."/>
            <person name="Mullikin J."/>
            <person name="Palmore T.N."/>
            <person name="Frank K.M."/>
            <person name="Segre J.A."/>
        </authorList>
    </citation>
    <scope>NUCLEOTIDE SEQUENCE [LARGE SCALE GENOMIC DNA]</scope>
    <source>
        <strain evidence="5">ABOJV</strain>
    </source>
</reference>
<evidence type="ECO:0000313" key="2">
    <source>
        <dbReference type="EMBL" id="APR51459.1"/>
    </source>
</evidence>
<dbReference type="Pfam" id="PF20064">
    <property type="entry name" value="DUF6463"/>
    <property type="match status" value="1"/>
</dbReference>
<dbReference type="RefSeq" id="WP_075150573.1">
    <property type="nucleotide sequence ID" value="NZ_CP018820.1"/>
</dbReference>
<feature type="transmembrane region" description="Helical" evidence="1">
    <location>
        <begin position="85"/>
        <end position="109"/>
    </location>
</feature>
<evidence type="ECO:0000313" key="5">
    <source>
        <dbReference type="Proteomes" id="UP000185161"/>
    </source>
</evidence>
<dbReference type="GeneID" id="44131432"/>
<evidence type="ECO:0000313" key="6">
    <source>
        <dbReference type="Proteomes" id="UP000286681"/>
    </source>
</evidence>
<dbReference type="EMBL" id="QQYZ01000015">
    <property type="protein sequence ID" value="RSY81001.1"/>
    <property type="molecule type" value="Genomic_DNA"/>
</dbReference>
<keyword evidence="5" id="KW-1185">Reference proteome</keyword>
<dbReference type="STRING" id="93064.BRX40_02575"/>
<name>A0A1L6J6C1_9SPHN</name>
<accession>A0A1L6J6C1</accession>
<protein>
    <recommendedName>
        <fullName evidence="8">MFS transporter</fullName>
    </recommendedName>
</protein>
<evidence type="ECO:0008006" key="8">
    <source>
        <dbReference type="Google" id="ProtNLM"/>
    </source>
</evidence>
<dbReference type="InterPro" id="IPR045590">
    <property type="entry name" value="DUF6463"/>
</dbReference>